<feature type="transmembrane region" description="Helical" evidence="4">
    <location>
        <begin position="71"/>
        <end position="93"/>
    </location>
</feature>
<evidence type="ECO:0000256" key="3">
    <source>
        <dbReference type="ARBA" id="ARBA00023012"/>
    </source>
</evidence>
<keyword evidence="4" id="KW-0472">Membrane</keyword>
<feature type="transmembrane region" description="Helical" evidence="4">
    <location>
        <begin position="99"/>
        <end position="119"/>
    </location>
</feature>
<evidence type="ECO:0000256" key="1">
    <source>
        <dbReference type="ARBA" id="ARBA00022679"/>
    </source>
</evidence>
<keyword evidence="2 6" id="KW-0418">Kinase</keyword>
<dbReference type="EMBL" id="PGFH01000001">
    <property type="protein sequence ID" value="PJJ81331.1"/>
    <property type="molecule type" value="Genomic_DNA"/>
</dbReference>
<dbReference type="CDD" id="cd16917">
    <property type="entry name" value="HATPase_UhpB-NarQ-NarX-like"/>
    <property type="match status" value="1"/>
</dbReference>
<dbReference type="InterPro" id="IPR050482">
    <property type="entry name" value="Sensor_HK_TwoCompSys"/>
</dbReference>
<dbReference type="GO" id="GO:0000155">
    <property type="term" value="F:phosphorelay sensor kinase activity"/>
    <property type="evidence" value="ECO:0007669"/>
    <property type="project" value="InterPro"/>
</dbReference>
<keyword evidence="3" id="KW-0902">Two-component regulatory system</keyword>
<keyword evidence="7" id="KW-1185">Reference proteome</keyword>
<name>A0A2M9D6K6_9MICO</name>
<accession>A0A2M9D6K6</accession>
<dbReference type="Gene3D" id="1.20.5.1930">
    <property type="match status" value="1"/>
</dbReference>
<feature type="transmembrane region" description="Helical" evidence="4">
    <location>
        <begin position="131"/>
        <end position="149"/>
    </location>
</feature>
<proteinExistence type="predicted"/>
<organism evidence="6 7">
    <name type="scientific">Salinibacterium amurskyense</name>
    <dbReference type="NCBI Taxonomy" id="205941"/>
    <lineage>
        <taxon>Bacteria</taxon>
        <taxon>Bacillati</taxon>
        <taxon>Actinomycetota</taxon>
        <taxon>Actinomycetes</taxon>
        <taxon>Micrococcales</taxon>
        <taxon>Microbacteriaceae</taxon>
        <taxon>Salinibacterium</taxon>
    </lineage>
</organism>
<sequence>MNQSSPRPTALGSAAASRHPVHFRTCDRDKCHCSTLGAMLETTTPVMPRDGEHARGVRGVRVTWNYTLGSIVFFYIVLNAIVILNMLVAFAASRSPIDAALIALAVAAAAAQVRGCWFLRTERGRGIPSSVWLVALLAPAITVWVLGLFRPEIGFLAALPLWMAVCVIAPLLPRRHLWSVLGGGLALSIAHPVLSTTVFGNPVSAGVTGDFWLVLFYGLLLPVMVLTGLWWWDIVVTLDRLRSSAAELAVTEERLRFASDLHDIQGHHLQVIALKSELAERMLAIDPEAAREHIHETRMIAKQALEETRSLVAGYREVELDNELENAREVLAAAGAQCDLVIGRMPDDADVRRALGLAVREATTNILRHSEASHVSIQLTSSDTESTLVISNNELRSSASAGETPGSGLVGLHSRVAALGGELATEVDDNGDRFELSVRIPARSRVTT</sequence>
<evidence type="ECO:0000256" key="4">
    <source>
        <dbReference type="SAM" id="Phobius"/>
    </source>
</evidence>
<comment type="caution">
    <text evidence="6">The sequence shown here is derived from an EMBL/GenBank/DDBJ whole genome shotgun (WGS) entry which is preliminary data.</text>
</comment>
<dbReference type="Pfam" id="PF07730">
    <property type="entry name" value="HisKA_3"/>
    <property type="match status" value="1"/>
</dbReference>
<protein>
    <submittedName>
        <fullName evidence="6">Two-component system sensor histidine kinase DesK</fullName>
    </submittedName>
</protein>
<gene>
    <name evidence="6" type="ORF">CLV85_0503</name>
</gene>
<evidence type="ECO:0000259" key="5">
    <source>
        <dbReference type="Pfam" id="PF07730"/>
    </source>
</evidence>
<evidence type="ECO:0000313" key="6">
    <source>
        <dbReference type="EMBL" id="PJJ81331.1"/>
    </source>
</evidence>
<feature type="transmembrane region" description="Helical" evidence="4">
    <location>
        <begin position="155"/>
        <end position="173"/>
    </location>
</feature>
<dbReference type="PANTHER" id="PTHR24421:SF63">
    <property type="entry name" value="SENSOR HISTIDINE KINASE DESK"/>
    <property type="match status" value="1"/>
</dbReference>
<keyword evidence="4" id="KW-1133">Transmembrane helix</keyword>
<evidence type="ECO:0000313" key="7">
    <source>
        <dbReference type="Proteomes" id="UP000231742"/>
    </source>
</evidence>
<dbReference type="AlphaFoldDB" id="A0A2M9D6K6"/>
<dbReference type="PANTHER" id="PTHR24421">
    <property type="entry name" value="NITRATE/NITRITE SENSOR PROTEIN NARX-RELATED"/>
    <property type="match status" value="1"/>
</dbReference>
<dbReference type="Proteomes" id="UP000231742">
    <property type="component" value="Unassembled WGS sequence"/>
</dbReference>
<keyword evidence="1" id="KW-0808">Transferase</keyword>
<reference evidence="6 7" key="1">
    <citation type="submission" date="2017-11" db="EMBL/GenBank/DDBJ databases">
        <title>Genomic Encyclopedia of Archaeal and Bacterial Type Strains, Phase II (KMG-II): From Individual Species to Whole Genera.</title>
        <authorList>
            <person name="Goeker M."/>
        </authorList>
    </citation>
    <scope>NUCLEOTIDE SEQUENCE [LARGE SCALE GENOMIC DNA]</scope>
    <source>
        <strain evidence="6 7">DSM 16400</strain>
    </source>
</reference>
<dbReference type="GO" id="GO:0046983">
    <property type="term" value="F:protein dimerization activity"/>
    <property type="evidence" value="ECO:0007669"/>
    <property type="project" value="InterPro"/>
</dbReference>
<evidence type="ECO:0000256" key="2">
    <source>
        <dbReference type="ARBA" id="ARBA00022777"/>
    </source>
</evidence>
<feature type="domain" description="Signal transduction histidine kinase subgroup 3 dimerisation and phosphoacceptor" evidence="5">
    <location>
        <begin position="253"/>
        <end position="319"/>
    </location>
</feature>
<feature type="transmembrane region" description="Helical" evidence="4">
    <location>
        <begin position="180"/>
        <end position="199"/>
    </location>
</feature>
<dbReference type="InterPro" id="IPR036890">
    <property type="entry name" value="HATPase_C_sf"/>
</dbReference>
<keyword evidence="4" id="KW-0812">Transmembrane</keyword>
<feature type="transmembrane region" description="Helical" evidence="4">
    <location>
        <begin position="211"/>
        <end position="232"/>
    </location>
</feature>
<dbReference type="InterPro" id="IPR011712">
    <property type="entry name" value="Sig_transdc_His_kin_sub3_dim/P"/>
</dbReference>
<dbReference type="Gene3D" id="3.30.565.10">
    <property type="entry name" value="Histidine kinase-like ATPase, C-terminal domain"/>
    <property type="match status" value="1"/>
</dbReference>
<dbReference type="GO" id="GO:0016020">
    <property type="term" value="C:membrane"/>
    <property type="evidence" value="ECO:0007669"/>
    <property type="project" value="InterPro"/>
</dbReference>